<keyword evidence="4 6" id="KW-0342">GTP-binding</keyword>
<keyword evidence="2 6" id="KW-0547">Nucleotide-binding</keyword>
<comment type="similarity">
    <text evidence="6">Belongs to the TRAFAC class TrmE-Era-EngA-EngB-Septin-like GTPase superfamily. Septin GTPase family.</text>
</comment>
<reference evidence="10" key="1">
    <citation type="submission" date="2011-02" db="EMBL/GenBank/DDBJ databases">
        <title>The Genome Sequence of Capsaspora owczarzaki ATCC 30864.</title>
        <authorList>
            <person name="Russ C."/>
            <person name="Cuomo C."/>
            <person name="Burger G."/>
            <person name="Gray M.W."/>
            <person name="Holland P.W.H."/>
            <person name="King N."/>
            <person name="Lang F.B.F."/>
            <person name="Roger A.J."/>
            <person name="Ruiz-Trillo I."/>
            <person name="Young S.K."/>
            <person name="Zeng Q."/>
            <person name="Gargeya S."/>
            <person name="Alvarado L."/>
            <person name="Berlin A."/>
            <person name="Chapman S.B."/>
            <person name="Chen Z."/>
            <person name="Freedman E."/>
            <person name="Gellesch M."/>
            <person name="Goldberg J."/>
            <person name="Griggs A."/>
            <person name="Gujja S."/>
            <person name="Heilman E."/>
            <person name="Heiman D."/>
            <person name="Howarth C."/>
            <person name="Mehta T."/>
            <person name="Neiman D."/>
            <person name="Pearson M."/>
            <person name="Roberts A."/>
            <person name="Saif S."/>
            <person name="Shea T."/>
            <person name="Shenoy N."/>
            <person name="Sisk P."/>
            <person name="Stolte C."/>
            <person name="Sykes S."/>
            <person name="White J."/>
            <person name="Yandava C."/>
            <person name="Haas B."/>
            <person name="Nusbaum C."/>
            <person name="Birren B."/>
        </authorList>
    </citation>
    <scope>NUCLEOTIDE SEQUENCE</scope>
    <source>
        <strain evidence="10">ATCC 30864</strain>
    </source>
</reference>
<dbReference type="eggNOG" id="KOG2655">
    <property type="taxonomic scope" value="Eukaryota"/>
</dbReference>
<dbReference type="PANTHER" id="PTHR18884">
    <property type="entry name" value="SEPTIN"/>
    <property type="match status" value="1"/>
</dbReference>
<keyword evidence="3" id="KW-0175">Coiled coil</keyword>
<name>A0A0D2WK97_CAPO3</name>
<dbReference type="OMA" id="RSNPMGS"/>
<dbReference type="GO" id="GO:0051301">
    <property type="term" value="P:cell division"/>
    <property type="evidence" value="ECO:0007669"/>
    <property type="project" value="UniProtKB-KW"/>
</dbReference>
<dbReference type="InterPro" id="IPR027417">
    <property type="entry name" value="P-loop_NTPase"/>
</dbReference>
<evidence type="ECO:0000256" key="4">
    <source>
        <dbReference type="ARBA" id="ARBA00023134"/>
    </source>
</evidence>
<protein>
    <submittedName>
        <fullName evidence="9">CDC10 protein</fullName>
    </submittedName>
</protein>
<evidence type="ECO:0000259" key="8">
    <source>
        <dbReference type="PROSITE" id="PS51719"/>
    </source>
</evidence>
<keyword evidence="10" id="KW-1185">Reference proteome</keyword>
<gene>
    <name evidence="9" type="ORF">CAOG_001377</name>
</gene>
<feature type="region of interest" description="Disordered" evidence="7">
    <location>
        <begin position="361"/>
        <end position="418"/>
    </location>
</feature>
<evidence type="ECO:0000256" key="3">
    <source>
        <dbReference type="ARBA" id="ARBA00023054"/>
    </source>
</evidence>
<accession>A0A0D2WK97</accession>
<dbReference type="InParanoid" id="A0A0D2WK97"/>
<dbReference type="Proteomes" id="UP000008743">
    <property type="component" value="Unassembled WGS sequence"/>
</dbReference>
<dbReference type="Pfam" id="PF00735">
    <property type="entry name" value="Septin"/>
    <property type="match status" value="1"/>
</dbReference>
<dbReference type="SUPFAM" id="SSF52540">
    <property type="entry name" value="P-loop containing nucleoside triphosphate hydrolases"/>
    <property type="match status" value="1"/>
</dbReference>
<dbReference type="AlphaFoldDB" id="A0A0D2WK97"/>
<evidence type="ECO:0000256" key="6">
    <source>
        <dbReference type="RuleBase" id="RU004560"/>
    </source>
</evidence>
<dbReference type="InterPro" id="IPR016491">
    <property type="entry name" value="Septin"/>
</dbReference>
<dbReference type="GO" id="GO:0005525">
    <property type="term" value="F:GTP binding"/>
    <property type="evidence" value="ECO:0007669"/>
    <property type="project" value="UniProtKB-KW"/>
</dbReference>
<dbReference type="CDD" id="cd01850">
    <property type="entry name" value="CDC_Septin"/>
    <property type="match status" value="1"/>
</dbReference>
<dbReference type="OrthoDB" id="416553at2759"/>
<organism evidence="9 10">
    <name type="scientific">Capsaspora owczarzaki (strain ATCC 30864)</name>
    <dbReference type="NCBI Taxonomy" id="595528"/>
    <lineage>
        <taxon>Eukaryota</taxon>
        <taxon>Filasterea</taxon>
        <taxon>Capsaspora</taxon>
    </lineage>
</organism>
<evidence type="ECO:0000313" key="9">
    <source>
        <dbReference type="EMBL" id="KJE89988.1"/>
    </source>
</evidence>
<dbReference type="PIRSF" id="PIRSF006698">
    <property type="entry name" value="Septin"/>
    <property type="match status" value="1"/>
</dbReference>
<dbReference type="InterPro" id="IPR030379">
    <property type="entry name" value="G_SEPTIN_dom"/>
</dbReference>
<evidence type="ECO:0000256" key="5">
    <source>
        <dbReference type="ARBA" id="ARBA00023306"/>
    </source>
</evidence>
<dbReference type="FunFam" id="3.40.50.300:FF:000162">
    <property type="entry name" value="septin-7 isoform X1"/>
    <property type="match status" value="1"/>
</dbReference>
<dbReference type="EMBL" id="KE346361">
    <property type="protein sequence ID" value="KJE89988.1"/>
    <property type="molecule type" value="Genomic_DNA"/>
</dbReference>
<dbReference type="GO" id="GO:0005856">
    <property type="term" value="C:cytoskeleton"/>
    <property type="evidence" value="ECO:0007669"/>
    <property type="project" value="UniProtKB-ARBA"/>
</dbReference>
<evidence type="ECO:0000256" key="2">
    <source>
        <dbReference type="ARBA" id="ARBA00022741"/>
    </source>
</evidence>
<sequence length="418" mass="47996">MQHNGFQLCEPTTSRSDSSKQLGGYVGFANLPNQVHRKSVKKGFEFTLMVVGESGLGKSTLVNSLFLTDLYNEREYPSAAERIEKTVKVSSTSVEIEEKGVRLRLTIVDTPGFGDAVNNQDSWASIVTFIDERFEEFLNDELRVNRTKTNDNRVHCCLYFIAPNGHGLKPLDIEFMKRLHKKVNIIPVIGKADTLTADEIKSFRRQILSQIAENDISIYQFATDSDDEEDAIREAQSLQASVPFAVVGSNTVLEIGGKKVRGRMYPWGIVEVENEDHCDFTKLRNLLIRTHMQDLKDNTNDVLYESYRAFKLTGMGGSLPGGDKTLAKFEEEKREHEQKMAKMEDDMRQVFQMKVAEKEQKLKLSEREMQQKHEDEVRRLEKQKKDLDEKKQQLENERKEFEAAKNTPKKDKKVSKIF</sequence>
<evidence type="ECO:0000256" key="1">
    <source>
        <dbReference type="ARBA" id="ARBA00022618"/>
    </source>
</evidence>
<evidence type="ECO:0000313" key="10">
    <source>
        <dbReference type="Proteomes" id="UP000008743"/>
    </source>
</evidence>
<dbReference type="Gene3D" id="3.40.50.300">
    <property type="entry name" value="P-loop containing nucleotide triphosphate hydrolases"/>
    <property type="match status" value="1"/>
</dbReference>
<dbReference type="FunCoup" id="A0A0D2WK97">
    <property type="interactions" value="122"/>
</dbReference>
<keyword evidence="1" id="KW-0132">Cell division</keyword>
<evidence type="ECO:0000256" key="7">
    <source>
        <dbReference type="SAM" id="MobiDB-lite"/>
    </source>
</evidence>
<dbReference type="STRING" id="595528.A0A0D2WK97"/>
<keyword evidence="5" id="KW-0131">Cell cycle</keyword>
<proteinExistence type="inferred from homology"/>
<feature type="compositionally biased region" description="Basic and acidic residues" evidence="7">
    <location>
        <begin position="361"/>
        <end position="403"/>
    </location>
</feature>
<dbReference type="PhylomeDB" id="A0A0D2WK97"/>
<dbReference type="PROSITE" id="PS51719">
    <property type="entry name" value="G_SEPTIN"/>
    <property type="match status" value="1"/>
</dbReference>
<feature type="domain" description="Septin-type G" evidence="8">
    <location>
        <begin position="42"/>
        <end position="314"/>
    </location>
</feature>